<reference evidence="2" key="1">
    <citation type="submission" date="2024-01" db="EMBL/GenBank/DDBJ databases">
        <title>First draft genome sequence data of TA4-1, the type strain of Gram-positive actinobacterium Streptomyces chiangmaiensis.</title>
        <authorList>
            <person name="Yasawong M."/>
            <person name="Nantapong N."/>
        </authorList>
    </citation>
    <scope>NUCLEOTIDE SEQUENCE</scope>
    <source>
        <strain evidence="2">TA4-1</strain>
    </source>
</reference>
<organism evidence="2 3">
    <name type="scientific">Streptomyces chiangmaiensis</name>
    <dbReference type="NCBI Taxonomy" id="766497"/>
    <lineage>
        <taxon>Bacteria</taxon>
        <taxon>Bacillati</taxon>
        <taxon>Actinomycetota</taxon>
        <taxon>Actinomycetes</taxon>
        <taxon>Kitasatosporales</taxon>
        <taxon>Streptomycetaceae</taxon>
        <taxon>Streptomyces</taxon>
    </lineage>
</organism>
<sequence length="194" mass="20087">MLVTVSLACAVLAAASNAVGSVMQRWAALLVPRSDHFRIGLMWDLLRTPVWVLGIGGVIFAALFQGAALATGPLAVVQPVFLLELPFTLLIAGIAFHRPVTRATWLSVGSIVVSLCLGLFAAAPSGGTLQAPAALWVAVTTCCLGAMALLCTIAFRHRVGRSRAAYMGLAAAIGYALTAALMKSATDTLGRQGI</sequence>
<name>A0ABU7FUL6_9ACTN</name>
<accession>A0ABU7FUL6</accession>
<dbReference type="Proteomes" id="UP001333996">
    <property type="component" value="Unassembled WGS sequence"/>
</dbReference>
<keyword evidence="3" id="KW-1185">Reference proteome</keyword>
<dbReference type="EMBL" id="JAYWVC010000270">
    <property type="protein sequence ID" value="MED7827777.1"/>
    <property type="molecule type" value="Genomic_DNA"/>
</dbReference>
<keyword evidence="1" id="KW-1133">Transmembrane helix</keyword>
<dbReference type="RefSeq" id="WP_329512148.1">
    <property type="nucleotide sequence ID" value="NZ_JAYWVC010000270.1"/>
</dbReference>
<comment type="caution">
    <text evidence="2">The sequence shown here is derived from an EMBL/GenBank/DDBJ whole genome shotgun (WGS) entry which is preliminary data.</text>
</comment>
<feature type="transmembrane region" description="Helical" evidence="1">
    <location>
        <begin position="135"/>
        <end position="157"/>
    </location>
</feature>
<protein>
    <submittedName>
        <fullName evidence="2">DMT family transporter</fullName>
    </submittedName>
</protein>
<dbReference type="PANTHER" id="PTHR40761">
    <property type="entry name" value="CONSERVED INTEGRAL MEMBRANE ALANINE VALINE AND LEUCINE RICH PROTEIN-RELATED"/>
    <property type="match status" value="1"/>
</dbReference>
<evidence type="ECO:0000256" key="1">
    <source>
        <dbReference type="SAM" id="Phobius"/>
    </source>
</evidence>
<dbReference type="InterPro" id="IPR037185">
    <property type="entry name" value="EmrE-like"/>
</dbReference>
<feature type="transmembrane region" description="Helical" evidence="1">
    <location>
        <begin position="76"/>
        <end position="97"/>
    </location>
</feature>
<proteinExistence type="predicted"/>
<evidence type="ECO:0000313" key="2">
    <source>
        <dbReference type="EMBL" id="MED7827777.1"/>
    </source>
</evidence>
<keyword evidence="1" id="KW-0812">Transmembrane</keyword>
<evidence type="ECO:0000313" key="3">
    <source>
        <dbReference type="Proteomes" id="UP001333996"/>
    </source>
</evidence>
<feature type="transmembrane region" description="Helical" evidence="1">
    <location>
        <begin position="103"/>
        <end position="123"/>
    </location>
</feature>
<dbReference type="SUPFAM" id="SSF103481">
    <property type="entry name" value="Multidrug resistance efflux transporter EmrE"/>
    <property type="match status" value="1"/>
</dbReference>
<dbReference type="NCBIfam" id="NF038012">
    <property type="entry name" value="DMT_1"/>
    <property type="match status" value="1"/>
</dbReference>
<keyword evidence="1" id="KW-0472">Membrane</keyword>
<dbReference type="PANTHER" id="PTHR40761:SF1">
    <property type="entry name" value="CONSERVED INTEGRAL MEMBRANE ALANINE VALINE AND LEUCINE RICH PROTEIN-RELATED"/>
    <property type="match status" value="1"/>
</dbReference>
<feature type="transmembrane region" description="Helical" evidence="1">
    <location>
        <begin position="50"/>
        <end position="69"/>
    </location>
</feature>
<feature type="transmembrane region" description="Helical" evidence="1">
    <location>
        <begin position="163"/>
        <end position="182"/>
    </location>
</feature>
<gene>
    <name evidence="2" type="ORF">VXC91_39280</name>
</gene>
<feature type="non-terminal residue" evidence="2">
    <location>
        <position position="194"/>
    </location>
</feature>